<protein>
    <submittedName>
        <fullName evidence="4">HD domain-containing protein</fullName>
    </submittedName>
</protein>
<dbReference type="InterPro" id="IPR003607">
    <property type="entry name" value="HD/PDEase_dom"/>
</dbReference>
<organism evidence="4 5">
    <name type="scientific">Laedolimicola ammoniilytica</name>
    <dbReference type="NCBI Taxonomy" id="2981771"/>
    <lineage>
        <taxon>Bacteria</taxon>
        <taxon>Bacillati</taxon>
        <taxon>Bacillota</taxon>
        <taxon>Clostridia</taxon>
        <taxon>Lachnospirales</taxon>
        <taxon>Lachnospiraceae</taxon>
        <taxon>Laedolimicola</taxon>
    </lineage>
</organism>
<sequence length="513" mass="59133">MQIVTFAAIEIGSYEVSMKILELSSKYGMKEVDYIRHGLELGKDAYNQKEISNEMLEELCEVLEDFTRIMKGYQVDDYRACATSAIRETRNCLLILDKIRVRTGLEVEILSNSEHRFLGYKSIASNEESFQKIIQKGTAIVDVGGGSIQISLFDKDALVSTQNLRLGTMRIRERLAEIESQTTHFGDIIEEMINNELKSYKRLYLKEHEIKHMILVGDYINQLVDQSGRAKSVSFTREEYLNLYEKILADGSREKARERLGDMGENLSLVLPALIIYRKLIEETGAEVIWVPGLNISDGLAYDYAERKKIFKPSHNFENDIIEAAKNIAKRYQSNKTHLLGTEYLALTIFDKMKRIHGMDKRERLLLQIAVWLHDCGKYISMTHTAECSYQIVMSTEIIGLSHREREIIANAIRFDTEEFVSFEEFSMGSSLDKNDYLLIAKISAILRVANSMDRSHKQKFKNVRVTLKERELLVVVDTVEDITLEQGLFSHKADFFETIFSIRPVIRQKRQV</sequence>
<evidence type="ECO:0000313" key="4">
    <source>
        <dbReference type="EMBL" id="MCU6697751.1"/>
    </source>
</evidence>
<feature type="domain" description="Ppx/GppA phosphatase N-terminal" evidence="2">
    <location>
        <begin position="30"/>
        <end position="302"/>
    </location>
</feature>
<evidence type="ECO:0000313" key="5">
    <source>
        <dbReference type="Proteomes" id="UP001652461"/>
    </source>
</evidence>
<dbReference type="EMBL" id="JAOQKC010000018">
    <property type="protein sequence ID" value="MCU6697751.1"/>
    <property type="molecule type" value="Genomic_DNA"/>
</dbReference>
<gene>
    <name evidence="4" type="ORF">OCV63_12725</name>
</gene>
<dbReference type="SUPFAM" id="SSF109604">
    <property type="entry name" value="HD-domain/PDEase-like"/>
    <property type="match status" value="1"/>
</dbReference>
<dbReference type="SUPFAM" id="SSF53067">
    <property type="entry name" value="Actin-like ATPase domain"/>
    <property type="match status" value="2"/>
</dbReference>
<dbReference type="PANTHER" id="PTHR30005:SF0">
    <property type="entry name" value="RETROGRADE REGULATION PROTEIN 2"/>
    <property type="match status" value="1"/>
</dbReference>
<name>A0ABT2RZL2_9FIRM</name>
<dbReference type="Gene3D" id="3.30.420.150">
    <property type="entry name" value="Exopolyphosphatase. Domain 2"/>
    <property type="match status" value="1"/>
</dbReference>
<proteinExistence type="inferred from homology"/>
<dbReference type="Proteomes" id="UP001652461">
    <property type="component" value="Unassembled WGS sequence"/>
</dbReference>
<evidence type="ECO:0000259" key="2">
    <source>
        <dbReference type="Pfam" id="PF02541"/>
    </source>
</evidence>
<comment type="similarity">
    <text evidence="1">Belongs to the GppA/Ppx family.</text>
</comment>
<dbReference type="Pfam" id="PF02541">
    <property type="entry name" value="Ppx-GppA"/>
    <property type="match status" value="1"/>
</dbReference>
<accession>A0ABT2RZL2</accession>
<evidence type="ECO:0000259" key="3">
    <source>
        <dbReference type="Pfam" id="PF21447"/>
    </source>
</evidence>
<dbReference type="InterPro" id="IPR003695">
    <property type="entry name" value="Ppx_GppA_N"/>
</dbReference>
<dbReference type="InterPro" id="IPR050273">
    <property type="entry name" value="GppA/Ppx_hydrolase"/>
</dbReference>
<reference evidence="4 5" key="1">
    <citation type="journal article" date="2021" name="ISME Commun">
        <title>Automated analysis of genomic sequences facilitates high-throughput and comprehensive description of bacteria.</title>
        <authorList>
            <person name="Hitch T.C.A."/>
        </authorList>
    </citation>
    <scope>NUCLEOTIDE SEQUENCE [LARGE SCALE GENOMIC DNA]</scope>
    <source>
        <strain evidence="4 5">Sanger_04</strain>
    </source>
</reference>
<dbReference type="InterPro" id="IPR048950">
    <property type="entry name" value="Ppx_GppA_C"/>
</dbReference>
<comment type="caution">
    <text evidence="4">The sequence shown here is derived from an EMBL/GenBank/DDBJ whole genome shotgun (WGS) entry which is preliminary data.</text>
</comment>
<evidence type="ECO:0000256" key="1">
    <source>
        <dbReference type="ARBA" id="ARBA00007125"/>
    </source>
</evidence>
<dbReference type="Gene3D" id="3.30.420.40">
    <property type="match status" value="1"/>
</dbReference>
<keyword evidence="5" id="KW-1185">Reference proteome</keyword>
<dbReference type="PANTHER" id="PTHR30005">
    <property type="entry name" value="EXOPOLYPHOSPHATASE"/>
    <property type="match status" value="1"/>
</dbReference>
<dbReference type="Gene3D" id="1.10.3210.10">
    <property type="entry name" value="Hypothetical protein af1432"/>
    <property type="match status" value="1"/>
</dbReference>
<dbReference type="Pfam" id="PF21447">
    <property type="entry name" value="Ppx-GppA_III"/>
    <property type="match status" value="1"/>
</dbReference>
<dbReference type="CDD" id="cd00077">
    <property type="entry name" value="HDc"/>
    <property type="match status" value="1"/>
</dbReference>
<dbReference type="RefSeq" id="WP_158364415.1">
    <property type="nucleotide sequence ID" value="NZ_JAOQKC010000018.1"/>
</dbReference>
<feature type="domain" description="Ppx/GppA phosphatase C-terminal" evidence="3">
    <location>
        <begin position="325"/>
        <end position="472"/>
    </location>
</feature>
<dbReference type="CDD" id="cd24006">
    <property type="entry name" value="ASKHA_NBD_PPX_GppA"/>
    <property type="match status" value="1"/>
</dbReference>
<dbReference type="InterPro" id="IPR043129">
    <property type="entry name" value="ATPase_NBD"/>
</dbReference>